<dbReference type="Proteomes" id="UP000326759">
    <property type="component" value="Unassembled WGS sequence"/>
</dbReference>
<evidence type="ECO:0000313" key="6">
    <source>
        <dbReference type="EMBL" id="KAB7502938.1"/>
    </source>
</evidence>
<gene>
    <name evidence="6" type="primary">ccdc25</name>
    <name evidence="6" type="ORF">Anas_12049</name>
</gene>
<keyword evidence="7" id="KW-1185">Reference proteome</keyword>
<feature type="compositionally biased region" description="Basic and acidic residues" evidence="4">
    <location>
        <begin position="129"/>
        <end position="167"/>
    </location>
</feature>
<accession>A0A5N5TA44</accession>
<feature type="compositionally biased region" description="Polar residues" evidence="4">
    <location>
        <begin position="173"/>
        <end position="187"/>
    </location>
</feature>
<comment type="similarity">
    <text evidence="1">Belongs to the CCDC25 family.</text>
</comment>
<reference evidence="6 7" key="1">
    <citation type="journal article" date="2019" name="PLoS Biol.">
        <title>Sex chromosomes control vertical transmission of feminizing Wolbachia symbionts in an isopod.</title>
        <authorList>
            <person name="Becking T."/>
            <person name="Chebbi M.A."/>
            <person name="Giraud I."/>
            <person name="Moumen B."/>
            <person name="Laverre T."/>
            <person name="Caubet Y."/>
            <person name="Peccoud J."/>
            <person name="Gilbert C."/>
            <person name="Cordaux R."/>
        </authorList>
    </citation>
    <scope>NUCLEOTIDE SEQUENCE [LARGE SCALE GENOMIC DNA]</scope>
    <source>
        <strain evidence="6">ANa2</strain>
        <tissue evidence="6">Whole body excluding digestive tract and cuticle</tissue>
    </source>
</reference>
<dbReference type="EMBL" id="SEYY01006314">
    <property type="protein sequence ID" value="KAB7502938.1"/>
    <property type="molecule type" value="Genomic_DNA"/>
</dbReference>
<organism evidence="6 7">
    <name type="scientific">Armadillidium nasatum</name>
    <dbReference type="NCBI Taxonomy" id="96803"/>
    <lineage>
        <taxon>Eukaryota</taxon>
        <taxon>Metazoa</taxon>
        <taxon>Ecdysozoa</taxon>
        <taxon>Arthropoda</taxon>
        <taxon>Crustacea</taxon>
        <taxon>Multicrustacea</taxon>
        <taxon>Malacostraca</taxon>
        <taxon>Eumalacostraca</taxon>
        <taxon>Peracarida</taxon>
        <taxon>Isopoda</taxon>
        <taxon>Oniscidea</taxon>
        <taxon>Crinocheta</taxon>
        <taxon>Armadillidiidae</taxon>
        <taxon>Armadillidium</taxon>
    </lineage>
</organism>
<feature type="region of interest" description="Disordered" evidence="4">
    <location>
        <begin position="129"/>
        <end position="193"/>
    </location>
</feature>
<dbReference type="OrthoDB" id="200398at2759"/>
<comment type="caution">
    <text evidence="6">The sequence shown here is derived from an EMBL/GenBank/DDBJ whole genome shotgun (WGS) entry which is preliminary data.</text>
</comment>
<evidence type="ECO:0000259" key="5">
    <source>
        <dbReference type="Pfam" id="PF05670"/>
    </source>
</evidence>
<evidence type="ECO:0000313" key="7">
    <source>
        <dbReference type="Proteomes" id="UP000326759"/>
    </source>
</evidence>
<dbReference type="InterPro" id="IPR039730">
    <property type="entry name" value="Jlp2/Ccd25"/>
</dbReference>
<feature type="domain" description="NFACT RNA-binding" evidence="5">
    <location>
        <begin position="1"/>
        <end position="94"/>
    </location>
</feature>
<proteinExistence type="inferred from homology"/>
<comment type="subunit">
    <text evidence="3">Interacts (via cytoplasmic region) with ILK.</text>
</comment>
<evidence type="ECO:0000256" key="4">
    <source>
        <dbReference type="SAM" id="MobiDB-lite"/>
    </source>
</evidence>
<name>A0A5N5TA44_9CRUS</name>
<dbReference type="PANTHER" id="PTHR13049:SF2">
    <property type="entry name" value="COILED-COIL DOMAIN-CONTAINING PROTEIN 25"/>
    <property type="match status" value="1"/>
</dbReference>
<dbReference type="Pfam" id="PF05670">
    <property type="entry name" value="NFACT-R_1"/>
    <property type="match status" value="1"/>
</dbReference>
<dbReference type="PANTHER" id="PTHR13049">
    <property type="entry name" value="DUF814-RELATED"/>
    <property type="match status" value="1"/>
</dbReference>
<dbReference type="InterPro" id="IPR008532">
    <property type="entry name" value="NFACT_RNA-bd"/>
</dbReference>
<evidence type="ECO:0000256" key="3">
    <source>
        <dbReference type="ARBA" id="ARBA00024214"/>
    </source>
</evidence>
<sequence length="193" mass="23144">MGYDKNENEELIKWGWPEDVWFHVDKLSSAHVYLRLNPGQTINDIPKEVLEDAAQLCKANSITGNKTNNIDVVYTMWSNLKKTPSMDVGQVGFHRDKEVYKIHVEKRINEIVNRLNKTKEDKKLNFREERENRDRLERNEEKKRMKEEQRKQREEIEKRRKEAELRSYDSLFVEQSMQTTNKDNTGYDSDDFM</sequence>
<dbReference type="AlphaFoldDB" id="A0A5N5TA44"/>
<evidence type="ECO:0000256" key="2">
    <source>
        <dbReference type="ARBA" id="ARBA00016700"/>
    </source>
</evidence>
<protein>
    <recommendedName>
        <fullName evidence="2">Coiled-coil domain-containing protein 25</fullName>
    </recommendedName>
</protein>
<evidence type="ECO:0000256" key="1">
    <source>
        <dbReference type="ARBA" id="ARBA00008998"/>
    </source>
</evidence>